<evidence type="ECO:0000256" key="3">
    <source>
        <dbReference type="ARBA" id="ARBA00038984"/>
    </source>
</evidence>
<keyword evidence="2" id="KW-0560">Oxidoreductase</keyword>
<dbReference type="Pfam" id="PF22725">
    <property type="entry name" value="GFO_IDH_MocA_C3"/>
    <property type="match status" value="1"/>
</dbReference>
<name>A0A319CLH9_9EURO</name>
<dbReference type="EMBL" id="KZ821682">
    <property type="protein sequence ID" value="PYH84781.1"/>
    <property type="molecule type" value="Genomic_DNA"/>
</dbReference>
<dbReference type="Pfam" id="PF01408">
    <property type="entry name" value="GFO_IDH_MocA"/>
    <property type="match status" value="1"/>
</dbReference>
<comment type="catalytic activity">
    <reaction evidence="5">
        <text>D-xylose + NADP(+) = D-xylono-1,5-lactone + NADPH + H(+)</text>
        <dbReference type="Rhea" id="RHEA:22000"/>
        <dbReference type="ChEBI" id="CHEBI:15378"/>
        <dbReference type="ChEBI" id="CHEBI:15867"/>
        <dbReference type="ChEBI" id="CHEBI:53455"/>
        <dbReference type="ChEBI" id="CHEBI:57783"/>
        <dbReference type="ChEBI" id="CHEBI:58349"/>
        <dbReference type="EC" id="1.1.1.179"/>
    </reaction>
</comment>
<feature type="domain" description="GFO/IDH/MocA-like oxidoreductase" evidence="7">
    <location>
        <begin position="160"/>
        <end position="277"/>
    </location>
</feature>
<dbReference type="VEuPathDB" id="FungiDB:BO82DRAFT_426597"/>
<dbReference type="InterPro" id="IPR036291">
    <property type="entry name" value="NAD(P)-bd_dom_sf"/>
</dbReference>
<dbReference type="InterPro" id="IPR000683">
    <property type="entry name" value="Gfo/Idh/MocA-like_OxRdtase_N"/>
</dbReference>
<dbReference type="GO" id="GO:0000166">
    <property type="term" value="F:nucleotide binding"/>
    <property type="evidence" value="ECO:0007669"/>
    <property type="project" value="InterPro"/>
</dbReference>
<dbReference type="Gene3D" id="3.30.360.10">
    <property type="entry name" value="Dihydrodipicolinate Reductase, domain 2"/>
    <property type="match status" value="1"/>
</dbReference>
<dbReference type="SUPFAM" id="SSF55347">
    <property type="entry name" value="Glyceraldehyde-3-phosphate dehydrogenase-like, C-terminal domain"/>
    <property type="match status" value="1"/>
</dbReference>
<reference evidence="8 9" key="1">
    <citation type="submission" date="2016-12" db="EMBL/GenBank/DDBJ databases">
        <title>The genomes of Aspergillus section Nigri reveals drivers in fungal speciation.</title>
        <authorList>
            <consortium name="DOE Joint Genome Institute"/>
            <person name="Vesth T.C."/>
            <person name="Nybo J."/>
            <person name="Theobald S."/>
            <person name="Brandl J."/>
            <person name="Frisvad J.C."/>
            <person name="Nielsen K.F."/>
            <person name="Lyhne E.K."/>
            <person name="Kogle M.E."/>
            <person name="Kuo A."/>
            <person name="Riley R."/>
            <person name="Clum A."/>
            <person name="Nolan M."/>
            <person name="Lipzen A."/>
            <person name="Salamov A."/>
            <person name="Henrissat B."/>
            <person name="Wiebenga A."/>
            <person name="De Vries R.P."/>
            <person name="Grigoriev I.V."/>
            <person name="Mortensen U.H."/>
            <person name="Andersen M.R."/>
            <person name="Baker S.E."/>
        </authorList>
    </citation>
    <scope>NUCLEOTIDE SEQUENCE [LARGE SCALE GENOMIC DNA]</scope>
    <source>
        <strain evidence="8 9">CBS 121591</strain>
    </source>
</reference>
<evidence type="ECO:0000256" key="4">
    <source>
        <dbReference type="ARBA" id="ARBA00042988"/>
    </source>
</evidence>
<evidence type="ECO:0000256" key="5">
    <source>
        <dbReference type="ARBA" id="ARBA00049233"/>
    </source>
</evidence>
<dbReference type="AlphaFoldDB" id="A0A319CLH9"/>
<evidence type="ECO:0000259" key="7">
    <source>
        <dbReference type="Pfam" id="PF22725"/>
    </source>
</evidence>
<protein>
    <recommendedName>
        <fullName evidence="3">D-xylose 1-dehydrogenase (NADP(+), D-xylono-1,5-lactone-forming)</fullName>
        <ecNumber evidence="3">1.1.1.179</ecNumber>
    </recommendedName>
    <alternativeName>
        <fullName evidence="4">D-xylose-NADP dehydrogenase</fullName>
    </alternativeName>
</protein>
<gene>
    <name evidence="8" type="ORF">BO82DRAFT_426597</name>
</gene>
<comment type="similarity">
    <text evidence="1">Belongs to the Gfo/Idh/MocA family.</text>
</comment>
<keyword evidence="9" id="KW-1185">Reference proteome</keyword>
<evidence type="ECO:0000313" key="8">
    <source>
        <dbReference type="EMBL" id="PYH84781.1"/>
    </source>
</evidence>
<evidence type="ECO:0000256" key="2">
    <source>
        <dbReference type="ARBA" id="ARBA00023002"/>
    </source>
</evidence>
<dbReference type="STRING" id="1448315.A0A319CLH9"/>
<dbReference type="Gene3D" id="3.40.50.720">
    <property type="entry name" value="NAD(P)-binding Rossmann-like Domain"/>
    <property type="match status" value="1"/>
</dbReference>
<proteinExistence type="inferred from homology"/>
<dbReference type="GO" id="GO:0047837">
    <property type="term" value="F:D-xylose 1-dehydrogenase (NADP+) activity"/>
    <property type="evidence" value="ECO:0007669"/>
    <property type="project" value="UniProtKB-EC"/>
</dbReference>
<organism evidence="8 9">
    <name type="scientific">Aspergillus uvarum CBS 121591</name>
    <dbReference type="NCBI Taxonomy" id="1448315"/>
    <lineage>
        <taxon>Eukaryota</taxon>
        <taxon>Fungi</taxon>
        <taxon>Dikarya</taxon>
        <taxon>Ascomycota</taxon>
        <taxon>Pezizomycotina</taxon>
        <taxon>Eurotiomycetes</taxon>
        <taxon>Eurotiomycetidae</taxon>
        <taxon>Eurotiales</taxon>
        <taxon>Aspergillaceae</taxon>
        <taxon>Aspergillus</taxon>
        <taxon>Aspergillus subgen. Circumdati</taxon>
    </lineage>
</organism>
<evidence type="ECO:0000313" key="9">
    <source>
        <dbReference type="Proteomes" id="UP000248340"/>
    </source>
</evidence>
<dbReference type="RefSeq" id="XP_025494981.1">
    <property type="nucleotide sequence ID" value="XM_025640368.1"/>
</dbReference>
<dbReference type="EC" id="1.1.1.179" evidence="3"/>
<evidence type="ECO:0000256" key="1">
    <source>
        <dbReference type="ARBA" id="ARBA00010928"/>
    </source>
</evidence>
<evidence type="ECO:0000259" key="6">
    <source>
        <dbReference type="Pfam" id="PF01408"/>
    </source>
</evidence>
<feature type="domain" description="Gfo/Idh/MocA-like oxidoreductase N-terminal" evidence="6">
    <location>
        <begin position="11"/>
        <end position="138"/>
    </location>
</feature>
<dbReference type="PANTHER" id="PTHR22604">
    <property type="entry name" value="OXIDOREDUCTASES"/>
    <property type="match status" value="1"/>
</dbReference>
<dbReference type="SUPFAM" id="SSF51735">
    <property type="entry name" value="NAD(P)-binding Rossmann-fold domains"/>
    <property type="match status" value="1"/>
</dbReference>
<dbReference type="GeneID" id="37143110"/>
<dbReference type="Proteomes" id="UP000248340">
    <property type="component" value="Unassembled WGS sequence"/>
</dbReference>
<dbReference type="OrthoDB" id="2129491at2759"/>
<sequence>MPDSMTEVPTLRWGILGTGWISTMFVTDVIAPRINAPVRHVVAALGSSSEEKGAMFVQKVWAYSSAPRPRIYDRYQNVYNDENVDIVYVGTPHAVHKQNCLDAITAGKSVLCEKPFAINEHEARDVIHAARDKGVFIMEAVWTRFFPLMRSLHEHLNVKKSIGQVHRLFVDFGLDIPLAGLPASSRLKDPGQGAGALLDIGIYSLTYASLVMGKGKLGKSHPHPQVISMLDIVDGIDESNVVILRYEEQRSTAICTSTLGFKSPEDFARIEGSEGTITIFGGAASCPSGFRLCRTNADPKQSATQTFSFNHPAGTTGFFYEADAVAVDIANGRLENETMPLDETLRMLRLMDTIRKDGGLVYFQDQDR</sequence>
<dbReference type="PANTHER" id="PTHR22604:SF105">
    <property type="entry name" value="TRANS-1,2-DIHYDROBENZENE-1,2-DIOL DEHYDROGENASE"/>
    <property type="match status" value="1"/>
</dbReference>
<accession>A0A319CLH9</accession>
<dbReference type="InterPro" id="IPR055170">
    <property type="entry name" value="GFO_IDH_MocA-like_dom"/>
</dbReference>
<dbReference type="InterPro" id="IPR050984">
    <property type="entry name" value="Gfo/Idh/MocA_domain"/>
</dbReference>